<dbReference type="PANTHER" id="PTHR43214:SF43">
    <property type="entry name" value="TWO-COMPONENT RESPONSE REGULATOR"/>
    <property type="match status" value="1"/>
</dbReference>
<dbReference type="Pfam" id="PF00196">
    <property type="entry name" value="GerE"/>
    <property type="match status" value="1"/>
</dbReference>
<sequence>MMRKNNTSSIWVMIVDDEPIMLSALRTYFSSTSDIRVVAEASDGTEALALLDTVEVDLVLADIHMPEMDGVTLLREIRKMEDPPVFVAVTALDTDDTMLEVLAAGGAGYIVKSSRPQTIISAVRDAVEGGMSVSPYALKRLVGHLPEEKMCGKPPRINPPSTGFSLTVPEKRVLRHLCNGKSNTAIAEALNYSESTVKKQVSNLIAVFGVDSRLSLAVAVIRSGHLDE</sequence>
<evidence type="ECO:0000313" key="7">
    <source>
        <dbReference type="Proteomes" id="UP000019226"/>
    </source>
</evidence>
<evidence type="ECO:0000259" key="4">
    <source>
        <dbReference type="PROSITE" id="PS50043"/>
    </source>
</evidence>
<dbReference type="Gene3D" id="3.40.50.2300">
    <property type="match status" value="1"/>
</dbReference>
<dbReference type="InterPro" id="IPR016032">
    <property type="entry name" value="Sig_transdc_resp-reg_C-effctor"/>
</dbReference>
<keyword evidence="7" id="KW-1185">Reference proteome</keyword>
<evidence type="ECO:0000259" key="5">
    <source>
        <dbReference type="PROSITE" id="PS50110"/>
    </source>
</evidence>
<dbReference type="CDD" id="cd06170">
    <property type="entry name" value="LuxR_C_like"/>
    <property type="match status" value="1"/>
</dbReference>
<dbReference type="SUPFAM" id="SSF46894">
    <property type="entry name" value="C-terminal effector domain of the bipartite response regulators"/>
    <property type="match status" value="1"/>
</dbReference>
<feature type="modified residue" description="4-aspartylphosphate" evidence="3">
    <location>
        <position position="62"/>
    </location>
</feature>
<dbReference type="SMART" id="SM00448">
    <property type="entry name" value="REC"/>
    <property type="match status" value="1"/>
</dbReference>
<dbReference type="PRINTS" id="PR00038">
    <property type="entry name" value="HTHLUXR"/>
</dbReference>
<reference evidence="7" key="1">
    <citation type="submission" date="2013-02" db="EMBL/GenBank/DDBJ databases">
        <title>The complete genome sequence of Corynebacterium casei LMG S-19264 (=DSM 44701).</title>
        <authorList>
            <person name="Ruckert C."/>
            <person name="Albersmeier A."/>
            <person name="Kalinowski J."/>
        </authorList>
    </citation>
    <scope>NUCLEOTIDE SEQUENCE [LARGE SCALE GENOMIC DNA]</scope>
    <source>
        <strain evidence="7">LMG S-19264</strain>
    </source>
</reference>
<dbReference type="InterPro" id="IPR000792">
    <property type="entry name" value="Tscrpt_reg_LuxR_C"/>
</dbReference>
<dbReference type="Proteomes" id="UP000019226">
    <property type="component" value="Chromosome"/>
</dbReference>
<dbReference type="InterPro" id="IPR039420">
    <property type="entry name" value="WalR-like"/>
</dbReference>
<dbReference type="PROSITE" id="PS50110">
    <property type="entry name" value="RESPONSE_REGULATORY"/>
    <property type="match status" value="1"/>
</dbReference>
<evidence type="ECO:0000256" key="2">
    <source>
        <dbReference type="ARBA" id="ARBA00023125"/>
    </source>
</evidence>
<evidence type="ECO:0000313" key="6">
    <source>
        <dbReference type="EMBL" id="AHI18759.1"/>
    </source>
</evidence>
<dbReference type="EMBL" id="CP004350">
    <property type="protein sequence ID" value="AHI18759.1"/>
    <property type="molecule type" value="Genomic_DNA"/>
</dbReference>
<feature type="domain" description="Response regulatory" evidence="5">
    <location>
        <begin position="11"/>
        <end position="127"/>
    </location>
</feature>
<proteinExistence type="predicted"/>
<name>A0ABM5PLX6_9CORY</name>
<dbReference type="Pfam" id="PF00072">
    <property type="entry name" value="Response_reg"/>
    <property type="match status" value="1"/>
</dbReference>
<dbReference type="InterPro" id="IPR011006">
    <property type="entry name" value="CheY-like_superfamily"/>
</dbReference>
<dbReference type="InterPro" id="IPR058245">
    <property type="entry name" value="NreC/VraR/RcsB-like_REC"/>
</dbReference>
<evidence type="ECO:0000256" key="3">
    <source>
        <dbReference type="PROSITE-ProRule" id="PRU00169"/>
    </source>
</evidence>
<dbReference type="CDD" id="cd17535">
    <property type="entry name" value="REC_NarL-like"/>
    <property type="match status" value="1"/>
</dbReference>
<evidence type="ECO:0000256" key="1">
    <source>
        <dbReference type="ARBA" id="ARBA00022553"/>
    </source>
</evidence>
<dbReference type="SUPFAM" id="SSF52172">
    <property type="entry name" value="CheY-like"/>
    <property type="match status" value="1"/>
</dbReference>
<protein>
    <submittedName>
        <fullName evidence="6">Transcriptional regulator</fullName>
    </submittedName>
</protein>
<organism evidence="6 7">
    <name type="scientific">Corynebacterium casei LMG S-19264</name>
    <dbReference type="NCBI Taxonomy" id="1285583"/>
    <lineage>
        <taxon>Bacteria</taxon>
        <taxon>Bacillati</taxon>
        <taxon>Actinomycetota</taxon>
        <taxon>Actinomycetes</taxon>
        <taxon>Mycobacteriales</taxon>
        <taxon>Corynebacteriaceae</taxon>
        <taxon>Corynebacterium</taxon>
    </lineage>
</organism>
<keyword evidence="2" id="KW-0238">DNA-binding</keyword>
<dbReference type="PANTHER" id="PTHR43214">
    <property type="entry name" value="TWO-COMPONENT RESPONSE REGULATOR"/>
    <property type="match status" value="1"/>
</dbReference>
<gene>
    <name evidence="6" type="ORF">CCASEI_00870</name>
</gene>
<keyword evidence="1 3" id="KW-0597">Phosphoprotein</keyword>
<accession>A0ABM5PLX6</accession>
<dbReference type="PROSITE" id="PS50043">
    <property type="entry name" value="HTH_LUXR_2"/>
    <property type="match status" value="1"/>
</dbReference>
<dbReference type="SMART" id="SM00421">
    <property type="entry name" value="HTH_LUXR"/>
    <property type="match status" value="1"/>
</dbReference>
<dbReference type="InterPro" id="IPR001789">
    <property type="entry name" value="Sig_transdc_resp-reg_receiver"/>
</dbReference>
<feature type="domain" description="HTH luxR-type" evidence="4">
    <location>
        <begin position="159"/>
        <end position="224"/>
    </location>
</feature>